<evidence type="ECO:0000256" key="2">
    <source>
        <dbReference type="SAM" id="SignalP"/>
    </source>
</evidence>
<name>A0AA42CX84_9GAMM</name>
<dbReference type="RefSeq" id="WP_265895739.1">
    <property type="nucleotide sequence ID" value="NZ_JAPIVE010000001.1"/>
</dbReference>
<comment type="caution">
    <text evidence="3">The sequence shown here is derived from an EMBL/GenBank/DDBJ whole genome shotgun (WGS) entry which is preliminary data.</text>
</comment>
<protein>
    <recommendedName>
        <fullName evidence="5">Secreted protein</fullName>
    </recommendedName>
</protein>
<keyword evidence="2" id="KW-0732">Signal</keyword>
<keyword evidence="4" id="KW-1185">Reference proteome</keyword>
<dbReference type="PROSITE" id="PS51257">
    <property type="entry name" value="PROKAR_LIPOPROTEIN"/>
    <property type="match status" value="1"/>
</dbReference>
<feature type="chain" id="PRO_5041296954" description="Secreted protein" evidence="2">
    <location>
        <begin position="27"/>
        <end position="61"/>
    </location>
</feature>
<dbReference type="Proteomes" id="UP001165678">
    <property type="component" value="Unassembled WGS sequence"/>
</dbReference>
<feature type="compositionally biased region" description="Low complexity" evidence="1">
    <location>
        <begin position="34"/>
        <end position="46"/>
    </location>
</feature>
<gene>
    <name evidence="3" type="ORF">OQ287_04960</name>
</gene>
<proteinExistence type="predicted"/>
<feature type="region of interest" description="Disordered" evidence="1">
    <location>
        <begin position="31"/>
        <end position="61"/>
    </location>
</feature>
<accession>A0AA42CX84</accession>
<reference evidence="3" key="1">
    <citation type="submission" date="2022-11" db="EMBL/GenBank/DDBJ databases">
        <title>Larsenimonas rhizosphaerae sp. nov., isolated from a tidal mudflat.</title>
        <authorList>
            <person name="Lee S.D."/>
            <person name="Kim I.S."/>
        </authorList>
    </citation>
    <scope>NUCLEOTIDE SEQUENCE</scope>
    <source>
        <strain evidence="3">GH2-1</strain>
    </source>
</reference>
<evidence type="ECO:0000313" key="4">
    <source>
        <dbReference type="Proteomes" id="UP001165678"/>
    </source>
</evidence>
<organism evidence="3 4">
    <name type="scientific">Larsenimonas rhizosphaerae</name>
    <dbReference type="NCBI Taxonomy" id="2944682"/>
    <lineage>
        <taxon>Bacteria</taxon>
        <taxon>Pseudomonadati</taxon>
        <taxon>Pseudomonadota</taxon>
        <taxon>Gammaproteobacteria</taxon>
        <taxon>Oceanospirillales</taxon>
        <taxon>Halomonadaceae</taxon>
        <taxon>Larsenimonas</taxon>
    </lineage>
</organism>
<evidence type="ECO:0008006" key="5">
    <source>
        <dbReference type="Google" id="ProtNLM"/>
    </source>
</evidence>
<feature type="signal peptide" evidence="2">
    <location>
        <begin position="1"/>
        <end position="26"/>
    </location>
</feature>
<sequence>MHRLTAVVCALGLAAGLAGCSSQPSADDYTVTLEPPNVVNNGEENGASPCVPGPQSPSSCQ</sequence>
<evidence type="ECO:0000256" key="1">
    <source>
        <dbReference type="SAM" id="MobiDB-lite"/>
    </source>
</evidence>
<dbReference type="EMBL" id="JAPIVE010000001">
    <property type="protein sequence ID" value="MCX2523583.1"/>
    <property type="molecule type" value="Genomic_DNA"/>
</dbReference>
<dbReference type="AlphaFoldDB" id="A0AA42CX84"/>
<evidence type="ECO:0000313" key="3">
    <source>
        <dbReference type="EMBL" id="MCX2523583.1"/>
    </source>
</evidence>